<feature type="compositionally biased region" description="Basic and acidic residues" evidence="1">
    <location>
        <begin position="9"/>
        <end position="28"/>
    </location>
</feature>
<accession>A0A9P5P7Q5</accession>
<comment type="caution">
    <text evidence="2">The sequence shown here is derived from an EMBL/GenBank/DDBJ whole genome shotgun (WGS) entry which is preliminary data.</text>
</comment>
<proteinExistence type="predicted"/>
<organism evidence="2 3">
    <name type="scientific">Rhodocollybia butyracea</name>
    <dbReference type="NCBI Taxonomy" id="206335"/>
    <lineage>
        <taxon>Eukaryota</taxon>
        <taxon>Fungi</taxon>
        <taxon>Dikarya</taxon>
        <taxon>Basidiomycota</taxon>
        <taxon>Agaricomycotina</taxon>
        <taxon>Agaricomycetes</taxon>
        <taxon>Agaricomycetidae</taxon>
        <taxon>Agaricales</taxon>
        <taxon>Marasmiineae</taxon>
        <taxon>Omphalotaceae</taxon>
        <taxon>Rhodocollybia</taxon>
    </lineage>
</organism>
<evidence type="ECO:0000256" key="1">
    <source>
        <dbReference type="SAM" id="MobiDB-lite"/>
    </source>
</evidence>
<evidence type="ECO:0000313" key="3">
    <source>
        <dbReference type="Proteomes" id="UP000772434"/>
    </source>
</evidence>
<reference evidence="2" key="1">
    <citation type="submission" date="2020-11" db="EMBL/GenBank/DDBJ databases">
        <authorList>
            <consortium name="DOE Joint Genome Institute"/>
            <person name="Ahrendt S."/>
            <person name="Riley R."/>
            <person name="Andreopoulos W."/>
            <person name="Labutti K."/>
            <person name="Pangilinan J."/>
            <person name="Ruiz-Duenas F.J."/>
            <person name="Barrasa J.M."/>
            <person name="Sanchez-Garcia M."/>
            <person name="Camarero S."/>
            <person name="Miyauchi S."/>
            <person name="Serrano A."/>
            <person name="Linde D."/>
            <person name="Babiker R."/>
            <person name="Drula E."/>
            <person name="Ayuso-Fernandez I."/>
            <person name="Pacheco R."/>
            <person name="Padilla G."/>
            <person name="Ferreira P."/>
            <person name="Barriuso J."/>
            <person name="Kellner H."/>
            <person name="Castanera R."/>
            <person name="Alfaro M."/>
            <person name="Ramirez L."/>
            <person name="Pisabarro A.G."/>
            <person name="Kuo A."/>
            <person name="Tritt A."/>
            <person name="Lipzen A."/>
            <person name="He G."/>
            <person name="Yan M."/>
            <person name="Ng V."/>
            <person name="Cullen D."/>
            <person name="Martin F."/>
            <person name="Rosso M.-N."/>
            <person name="Henrissat B."/>
            <person name="Hibbett D."/>
            <person name="Martinez A.T."/>
            <person name="Grigoriev I.V."/>
        </authorList>
    </citation>
    <scope>NUCLEOTIDE SEQUENCE</scope>
    <source>
        <strain evidence="2">AH 40177</strain>
    </source>
</reference>
<keyword evidence="3" id="KW-1185">Reference proteome</keyword>
<protein>
    <submittedName>
        <fullName evidence="2">Uncharacterized protein</fullName>
    </submittedName>
</protein>
<feature type="region of interest" description="Disordered" evidence="1">
    <location>
        <begin position="1"/>
        <end position="28"/>
    </location>
</feature>
<evidence type="ECO:0000313" key="2">
    <source>
        <dbReference type="EMBL" id="KAF9060434.1"/>
    </source>
</evidence>
<dbReference type="Proteomes" id="UP000772434">
    <property type="component" value="Unassembled WGS sequence"/>
</dbReference>
<sequence length="185" mass="20536">MANENWGIKGEKSERGTTWRETRNEWRGPAEDELMSMKRGKVPVMLACSSCSQLHQRHETPSYQHRVASFLAGHYLMIVQRRTSLDGDNTGVDMNENGDEGEGEGVNGEVVVLFGGMSETITRNSNVLASNFISFHPSSQPPSVLGRLVCHCESFDESLDKRALTPGAASARIDYEQSPQIGRRH</sequence>
<dbReference type="EMBL" id="JADNRY010000244">
    <property type="protein sequence ID" value="KAF9060434.1"/>
    <property type="molecule type" value="Genomic_DNA"/>
</dbReference>
<name>A0A9P5P7Q5_9AGAR</name>
<gene>
    <name evidence="2" type="ORF">BDP27DRAFT_1493368</name>
</gene>
<dbReference type="AlphaFoldDB" id="A0A9P5P7Q5"/>